<sequence length="475" mass="55507">MDPGRGPGDENIDPAERHRLNEAHFHNILQLINQERQLMGFQFFQANGFREQDPFNPRPVPFPENVVVPQQQGVLPAGHVQEQPVQQPQPAPHPLMNEINRVWFQPHRFWNQENDLVDRLMQRGGLMGMPVQPGEEPVDEEVARQRRAAHRQEQMDRFERHFRRNNGHQDPGSDDEDGTATPGFPRDFDIVDYLPAYIARAHEDRLKKFACPLCNQDSFNIHFLEHLKICAAEVEASFDEEEKALALFNSSEYTVRQSLARLRERCEVSYLCAMSDPALRVQMACEKCHELQDHLDGQCMDDNQKAVFRAEGERIINKALREYSDYMELEIKVEVDRITDKYTAAYERDTVRPLDQPINLEIEHERQQVLETMRSDPAGPESIEKETMKAKLVENHARDFETVRNHLRQLVKKQGRRMVKYIIRHKNHQLRDVIAEFRQENNFEAVTGKRYAIVKKLEIGLDGEHVSRWTLFNPV</sequence>
<dbReference type="Proteomes" id="UP000008281">
    <property type="component" value="Unassembled WGS sequence"/>
</dbReference>
<gene>
    <name evidence="2" type="ORF">CRE_15378</name>
</gene>
<dbReference type="HOGENOM" id="CLU_575197_0_0_1"/>
<dbReference type="STRING" id="31234.E3MC09"/>
<accession>E3MC09</accession>
<evidence type="ECO:0000313" key="3">
    <source>
        <dbReference type="Proteomes" id="UP000008281"/>
    </source>
</evidence>
<dbReference type="InParanoid" id="E3MC09"/>
<proteinExistence type="predicted"/>
<evidence type="ECO:0000256" key="1">
    <source>
        <dbReference type="SAM" id="MobiDB-lite"/>
    </source>
</evidence>
<organism evidence="3">
    <name type="scientific">Caenorhabditis remanei</name>
    <name type="common">Caenorhabditis vulgaris</name>
    <dbReference type="NCBI Taxonomy" id="31234"/>
    <lineage>
        <taxon>Eukaryota</taxon>
        <taxon>Metazoa</taxon>
        <taxon>Ecdysozoa</taxon>
        <taxon>Nematoda</taxon>
        <taxon>Chromadorea</taxon>
        <taxon>Rhabditida</taxon>
        <taxon>Rhabditina</taxon>
        <taxon>Rhabditomorpha</taxon>
        <taxon>Rhabditoidea</taxon>
        <taxon>Rhabditidae</taxon>
        <taxon>Peloderinae</taxon>
        <taxon>Caenorhabditis</taxon>
    </lineage>
</organism>
<dbReference type="AlphaFoldDB" id="E3MC09"/>
<reference evidence="2" key="1">
    <citation type="submission" date="2007-07" db="EMBL/GenBank/DDBJ databases">
        <title>PCAP assembly of the Caenorhabditis remanei genome.</title>
        <authorList>
            <consortium name="The Caenorhabditis remanei Sequencing Consortium"/>
            <person name="Wilson R.K."/>
        </authorList>
    </citation>
    <scope>NUCLEOTIDE SEQUENCE [LARGE SCALE GENOMIC DNA]</scope>
    <source>
        <strain evidence="2">PB4641</strain>
    </source>
</reference>
<protein>
    <submittedName>
        <fullName evidence="2">Uncharacterized protein</fullName>
    </submittedName>
</protein>
<evidence type="ECO:0000313" key="2">
    <source>
        <dbReference type="EMBL" id="EFO98204.1"/>
    </source>
</evidence>
<dbReference type="EMBL" id="DS268434">
    <property type="protein sequence ID" value="EFO98204.1"/>
    <property type="molecule type" value="Genomic_DNA"/>
</dbReference>
<dbReference type="OrthoDB" id="5910007at2759"/>
<dbReference type="eggNOG" id="ENOG502TK5Q">
    <property type="taxonomic scope" value="Eukaryota"/>
</dbReference>
<feature type="region of interest" description="Disordered" evidence="1">
    <location>
        <begin position="152"/>
        <end position="184"/>
    </location>
</feature>
<keyword evidence="3" id="KW-1185">Reference proteome</keyword>
<name>E3MC09_CAERE</name>